<feature type="transmembrane region" description="Helical" evidence="5">
    <location>
        <begin position="42"/>
        <end position="60"/>
    </location>
</feature>
<proteinExistence type="inferred from homology"/>
<dbReference type="Proteomes" id="UP000273158">
    <property type="component" value="Unassembled WGS sequence"/>
</dbReference>
<keyword evidence="7" id="KW-1185">Reference proteome</keyword>
<reference evidence="6 7" key="1">
    <citation type="journal article" date="2015" name="Stand. Genomic Sci.">
        <title>Genomic Encyclopedia of Bacterial and Archaeal Type Strains, Phase III: the genomes of soil and plant-associated and newly described type strains.</title>
        <authorList>
            <person name="Whitman W.B."/>
            <person name="Woyke T."/>
            <person name="Klenk H.P."/>
            <person name="Zhou Y."/>
            <person name="Lilburn T.G."/>
            <person name="Beck B.J."/>
            <person name="De Vos P."/>
            <person name="Vandamme P."/>
            <person name="Eisen J.A."/>
            <person name="Garrity G."/>
            <person name="Hugenholtz P."/>
            <person name="Kyrpides N.C."/>
        </authorList>
    </citation>
    <scope>NUCLEOTIDE SEQUENCE [LARGE SCALE GENOMIC DNA]</scope>
    <source>
        <strain evidence="6 7">S2T63</strain>
    </source>
</reference>
<evidence type="ECO:0000256" key="2">
    <source>
        <dbReference type="ARBA" id="ARBA00022692"/>
    </source>
</evidence>
<keyword evidence="3 5" id="KW-1133">Transmembrane helix</keyword>
<evidence type="ECO:0000313" key="6">
    <source>
        <dbReference type="EMBL" id="RLK47795.1"/>
    </source>
</evidence>
<evidence type="ECO:0000256" key="4">
    <source>
        <dbReference type="ARBA" id="ARBA00023136"/>
    </source>
</evidence>
<organism evidence="6 7">
    <name type="scientific">Microbacterium telephonicum</name>
    <dbReference type="NCBI Taxonomy" id="1714841"/>
    <lineage>
        <taxon>Bacteria</taxon>
        <taxon>Bacillati</taxon>
        <taxon>Actinomycetota</taxon>
        <taxon>Actinomycetes</taxon>
        <taxon>Micrococcales</taxon>
        <taxon>Microbacteriaceae</taxon>
        <taxon>Microbacterium</taxon>
    </lineage>
</organism>
<evidence type="ECO:0000256" key="5">
    <source>
        <dbReference type="RuleBase" id="RU363041"/>
    </source>
</evidence>
<dbReference type="OrthoDB" id="3872971at2"/>
<keyword evidence="4 5" id="KW-0472">Membrane</keyword>
<name>A0A498BWE9_9MICO</name>
<comment type="similarity">
    <text evidence="5">Belongs to the 4-toluene sulfonate uptake permease (TSUP) (TC 2.A.102) family.</text>
</comment>
<dbReference type="InterPro" id="IPR002781">
    <property type="entry name" value="TM_pro_TauE-like"/>
</dbReference>
<comment type="caution">
    <text evidence="6">The sequence shown here is derived from an EMBL/GenBank/DDBJ whole genome shotgun (WGS) entry which is preliminary data.</text>
</comment>
<evidence type="ECO:0000313" key="7">
    <source>
        <dbReference type="Proteomes" id="UP000273158"/>
    </source>
</evidence>
<evidence type="ECO:0000256" key="3">
    <source>
        <dbReference type="ARBA" id="ARBA00022989"/>
    </source>
</evidence>
<evidence type="ECO:0000256" key="1">
    <source>
        <dbReference type="ARBA" id="ARBA00004141"/>
    </source>
</evidence>
<feature type="transmembrane region" description="Helical" evidence="5">
    <location>
        <begin position="219"/>
        <end position="239"/>
    </location>
</feature>
<sequence>MTLLLACFATLVAAVIQRITGLGFVLVLIGPVVLLYGPGEGVTVAVLLALVAAVAAVPLVWREVDWRRSSWLVWPGLITAPIGILVSHVLPEPALLLLIGALAVFALTAGFLPALARALSGRSGAIAAGAAAGFMQTASGLSGPALAAHAVGDRWPQRSFAASVQVIFVVFSGVGVLLRGLPALPLSDTGILIGVTVVGILIGTLAAHRVPAPLARRAMLAIAWAGAVVVLARGVVALLGT</sequence>
<gene>
    <name evidence="6" type="ORF">C7474_2392</name>
</gene>
<feature type="transmembrane region" description="Helical" evidence="5">
    <location>
        <begin position="160"/>
        <end position="178"/>
    </location>
</feature>
<dbReference type="RefSeq" id="WP_121060241.1">
    <property type="nucleotide sequence ID" value="NZ_RCDB01000003.1"/>
</dbReference>
<dbReference type="GO" id="GO:0005886">
    <property type="term" value="C:plasma membrane"/>
    <property type="evidence" value="ECO:0007669"/>
    <property type="project" value="UniProtKB-SubCell"/>
</dbReference>
<keyword evidence="2 5" id="KW-0812">Transmembrane</keyword>
<keyword evidence="5" id="KW-1003">Cell membrane</keyword>
<feature type="transmembrane region" description="Helical" evidence="5">
    <location>
        <begin position="96"/>
        <end position="116"/>
    </location>
</feature>
<dbReference type="AlphaFoldDB" id="A0A498BWE9"/>
<protein>
    <recommendedName>
        <fullName evidence="5">Probable membrane transporter protein</fullName>
    </recommendedName>
</protein>
<dbReference type="EMBL" id="RCDB01000003">
    <property type="protein sequence ID" value="RLK47795.1"/>
    <property type="molecule type" value="Genomic_DNA"/>
</dbReference>
<dbReference type="Pfam" id="PF01925">
    <property type="entry name" value="TauE"/>
    <property type="match status" value="1"/>
</dbReference>
<accession>A0A498BWE9</accession>
<feature type="transmembrane region" description="Helical" evidence="5">
    <location>
        <begin position="72"/>
        <end position="90"/>
    </location>
</feature>
<comment type="subcellular location">
    <subcellularLocation>
        <location evidence="5">Cell membrane</location>
        <topology evidence="5">Multi-pass membrane protein</topology>
    </subcellularLocation>
    <subcellularLocation>
        <location evidence="1">Membrane</location>
        <topology evidence="1">Multi-pass membrane protein</topology>
    </subcellularLocation>
</comment>
<feature type="transmembrane region" description="Helical" evidence="5">
    <location>
        <begin position="190"/>
        <end position="207"/>
    </location>
</feature>